<evidence type="ECO:0000313" key="2">
    <source>
        <dbReference type="Proteomes" id="UP000324222"/>
    </source>
</evidence>
<evidence type="ECO:0000313" key="1">
    <source>
        <dbReference type="EMBL" id="MPC49082.1"/>
    </source>
</evidence>
<protein>
    <submittedName>
        <fullName evidence="1">Uncharacterized protein</fullName>
    </submittedName>
</protein>
<proteinExistence type="predicted"/>
<sequence>MIHRASETVPWCLSVARVADSGKPEPARLALTLRRLMVVMKPRHPSLILLASLRSEWSTLPTPETSPNCFSLLDTASRSACH</sequence>
<name>A0A5B7FRE0_PORTR</name>
<keyword evidence="2" id="KW-1185">Reference proteome</keyword>
<dbReference type="AlphaFoldDB" id="A0A5B7FRE0"/>
<organism evidence="1 2">
    <name type="scientific">Portunus trituberculatus</name>
    <name type="common">Swimming crab</name>
    <name type="synonym">Neptunus trituberculatus</name>
    <dbReference type="NCBI Taxonomy" id="210409"/>
    <lineage>
        <taxon>Eukaryota</taxon>
        <taxon>Metazoa</taxon>
        <taxon>Ecdysozoa</taxon>
        <taxon>Arthropoda</taxon>
        <taxon>Crustacea</taxon>
        <taxon>Multicrustacea</taxon>
        <taxon>Malacostraca</taxon>
        <taxon>Eumalacostraca</taxon>
        <taxon>Eucarida</taxon>
        <taxon>Decapoda</taxon>
        <taxon>Pleocyemata</taxon>
        <taxon>Brachyura</taxon>
        <taxon>Eubrachyura</taxon>
        <taxon>Portunoidea</taxon>
        <taxon>Portunidae</taxon>
        <taxon>Portuninae</taxon>
        <taxon>Portunus</taxon>
    </lineage>
</organism>
<dbReference type="Proteomes" id="UP000324222">
    <property type="component" value="Unassembled WGS sequence"/>
</dbReference>
<comment type="caution">
    <text evidence="1">The sequence shown here is derived from an EMBL/GenBank/DDBJ whole genome shotgun (WGS) entry which is preliminary data.</text>
</comment>
<gene>
    <name evidence="1" type="ORF">E2C01_042876</name>
</gene>
<dbReference type="EMBL" id="VSRR010008661">
    <property type="protein sequence ID" value="MPC49082.1"/>
    <property type="molecule type" value="Genomic_DNA"/>
</dbReference>
<reference evidence="1 2" key="1">
    <citation type="submission" date="2019-05" db="EMBL/GenBank/DDBJ databases">
        <title>Another draft genome of Portunus trituberculatus and its Hox gene families provides insights of decapod evolution.</title>
        <authorList>
            <person name="Jeong J.-H."/>
            <person name="Song I."/>
            <person name="Kim S."/>
            <person name="Choi T."/>
            <person name="Kim D."/>
            <person name="Ryu S."/>
            <person name="Kim W."/>
        </authorList>
    </citation>
    <scope>NUCLEOTIDE SEQUENCE [LARGE SCALE GENOMIC DNA]</scope>
    <source>
        <tissue evidence="1">Muscle</tissue>
    </source>
</reference>
<accession>A0A5B7FRE0</accession>